<protein>
    <submittedName>
        <fullName evidence="1">Uncharacterized protein</fullName>
    </submittedName>
</protein>
<dbReference type="STRING" id="444597.BST26_19895"/>
<dbReference type="InterPro" id="IPR037126">
    <property type="entry name" value="PdaC/RsiV-like_sf"/>
</dbReference>
<dbReference type="AlphaFoldDB" id="A0A1X0CVR8"/>
<name>A0A1X0CVR8_9MYCO</name>
<dbReference type="OrthoDB" id="4627767at2"/>
<evidence type="ECO:0000313" key="1">
    <source>
        <dbReference type="EMBL" id="ORA64301.1"/>
    </source>
</evidence>
<gene>
    <name evidence="1" type="ORF">BST26_19895</name>
</gene>
<dbReference type="Gene3D" id="3.90.640.20">
    <property type="entry name" value="Heat-shock cognate protein, ATPase"/>
    <property type="match status" value="1"/>
</dbReference>
<keyword evidence="2" id="KW-1185">Reference proteome</keyword>
<evidence type="ECO:0000313" key="2">
    <source>
        <dbReference type="Proteomes" id="UP000192801"/>
    </source>
</evidence>
<accession>A0A1X0CVR8</accession>
<dbReference type="EMBL" id="MVHS01000075">
    <property type="protein sequence ID" value="ORA64301.1"/>
    <property type="molecule type" value="Genomic_DNA"/>
</dbReference>
<dbReference type="Gene3D" id="3.30.565.40">
    <property type="entry name" value="Fervidobacterium nodosum Rt17-B1 like"/>
    <property type="match status" value="1"/>
</dbReference>
<dbReference type="RefSeq" id="WP_083033485.1">
    <property type="nucleotide sequence ID" value="NZ_AP022618.1"/>
</dbReference>
<sequence length="245" mass="26521">MRALHTRLSAALLTALTIAAPYRAAADPAPDPSVALCSGVGGTWDAGSGTCALLGRNTKKVTVDTKAQYPADLIADPTSGPPLREFITTFFKNFGHPREDQVQNGDAQLTYAAFRHGTNTRSVLFTNDWYLGGAHPNDDITTFTFDLDAKKPLALADLFCAADPKAVLDPLVKKHVWSTFDTTGTQSYPDYTRYTDDYRAWVLDGDDLVIRMPAGRTGPMHAGMFVAQIPLSELRPQLRDGGCAA</sequence>
<organism evidence="1 2">
    <name type="scientific">Mycolicibacterium insubricum</name>
    <dbReference type="NCBI Taxonomy" id="444597"/>
    <lineage>
        <taxon>Bacteria</taxon>
        <taxon>Bacillati</taxon>
        <taxon>Actinomycetota</taxon>
        <taxon>Actinomycetes</taxon>
        <taxon>Mycobacteriales</taxon>
        <taxon>Mycobacteriaceae</taxon>
        <taxon>Mycolicibacterium</taxon>
    </lineage>
</organism>
<comment type="caution">
    <text evidence="1">The sequence shown here is derived from an EMBL/GenBank/DDBJ whole genome shotgun (WGS) entry which is preliminary data.</text>
</comment>
<dbReference type="Proteomes" id="UP000192801">
    <property type="component" value="Unassembled WGS sequence"/>
</dbReference>
<reference evidence="1 2" key="1">
    <citation type="submission" date="2016-12" db="EMBL/GenBank/DDBJ databases">
        <title>The new phylogeny of genus Mycobacterium.</title>
        <authorList>
            <person name="Tortoli E."/>
            <person name="Trovato A."/>
            <person name="Cirillo D.M."/>
        </authorList>
    </citation>
    <scope>NUCLEOTIDE SEQUENCE [LARGE SCALE GENOMIC DNA]</scope>
    <source>
        <strain evidence="1 2">DSM 45130</strain>
    </source>
</reference>
<proteinExistence type="predicted"/>